<dbReference type="InterPro" id="IPR050951">
    <property type="entry name" value="Retrovirus_Pol_polyprotein"/>
</dbReference>
<keyword evidence="2" id="KW-1185">Reference proteome</keyword>
<dbReference type="PANTHER" id="PTHR37984:SF5">
    <property type="entry name" value="PROTEIN NYNRIN-LIKE"/>
    <property type="match status" value="1"/>
</dbReference>
<evidence type="ECO:0000313" key="1">
    <source>
        <dbReference type="EMBL" id="MBW0498925.1"/>
    </source>
</evidence>
<comment type="caution">
    <text evidence="1">The sequence shown here is derived from an EMBL/GenBank/DDBJ whole genome shotgun (WGS) entry which is preliminary data.</text>
</comment>
<proteinExistence type="predicted"/>
<accession>A0A9Q3HEC0</accession>
<dbReference type="Proteomes" id="UP000765509">
    <property type="component" value="Unassembled WGS sequence"/>
</dbReference>
<dbReference type="GO" id="GO:0003676">
    <property type="term" value="F:nucleic acid binding"/>
    <property type="evidence" value="ECO:0007669"/>
    <property type="project" value="InterPro"/>
</dbReference>
<dbReference type="AlphaFoldDB" id="A0A9Q3HEC0"/>
<reference evidence="1" key="1">
    <citation type="submission" date="2021-03" db="EMBL/GenBank/DDBJ databases">
        <title>Draft genome sequence of rust myrtle Austropuccinia psidii MF-1, a brazilian biotype.</title>
        <authorList>
            <person name="Quecine M.C."/>
            <person name="Pachon D.M.R."/>
            <person name="Bonatelli M.L."/>
            <person name="Correr F.H."/>
            <person name="Franceschini L.M."/>
            <person name="Leite T.F."/>
            <person name="Margarido G.R.A."/>
            <person name="Almeida C.A."/>
            <person name="Ferrarezi J.A."/>
            <person name="Labate C.A."/>
        </authorList>
    </citation>
    <scope>NUCLEOTIDE SEQUENCE</scope>
    <source>
        <strain evidence="1">MF-1</strain>
    </source>
</reference>
<organism evidence="1 2">
    <name type="scientific">Austropuccinia psidii MF-1</name>
    <dbReference type="NCBI Taxonomy" id="1389203"/>
    <lineage>
        <taxon>Eukaryota</taxon>
        <taxon>Fungi</taxon>
        <taxon>Dikarya</taxon>
        <taxon>Basidiomycota</taxon>
        <taxon>Pucciniomycotina</taxon>
        <taxon>Pucciniomycetes</taxon>
        <taxon>Pucciniales</taxon>
        <taxon>Sphaerophragmiaceae</taxon>
        <taxon>Austropuccinia</taxon>
    </lineage>
</organism>
<protein>
    <recommendedName>
        <fullName evidence="3">Integrase catalytic domain-containing protein</fullName>
    </recommendedName>
</protein>
<dbReference type="InterPro" id="IPR036397">
    <property type="entry name" value="RNaseH_sf"/>
</dbReference>
<dbReference type="SUPFAM" id="SSF53098">
    <property type="entry name" value="Ribonuclease H-like"/>
    <property type="match status" value="1"/>
</dbReference>
<dbReference type="Gene3D" id="3.30.420.10">
    <property type="entry name" value="Ribonuclease H-like superfamily/Ribonuclease H"/>
    <property type="match status" value="1"/>
</dbReference>
<dbReference type="PANTHER" id="PTHR37984">
    <property type="entry name" value="PROTEIN CBG26694"/>
    <property type="match status" value="1"/>
</dbReference>
<dbReference type="InterPro" id="IPR012337">
    <property type="entry name" value="RNaseH-like_sf"/>
</dbReference>
<dbReference type="EMBL" id="AVOT02014977">
    <property type="protein sequence ID" value="MBW0498925.1"/>
    <property type="molecule type" value="Genomic_DNA"/>
</dbReference>
<sequence length="133" mass="15680">MDTILLIWNRVVSWTEIFKRIISHRDAKFTSGLWTNLQLFGTRLCFYTAYHPQINGLSENMIQTLEYMVKRIFAYGLELKVSEGFNHYWCTLFPALELEYKTFIQASTNQTPAILEKGWNPRLPLDSLRKDLV</sequence>
<evidence type="ECO:0008006" key="3">
    <source>
        <dbReference type="Google" id="ProtNLM"/>
    </source>
</evidence>
<name>A0A9Q3HEC0_9BASI</name>
<evidence type="ECO:0000313" key="2">
    <source>
        <dbReference type="Proteomes" id="UP000765509"/>
    </source>
</evidence>
<gene>
    <name evidence="1" type="ORF">O181_038640</name>
</gene>